<feature type="domain" description="Bacterial transcriptional activator" evidence="1">
    <location>
        <begin position="3"/>
        <end position="128"/>
    </location>
</feature>
<dbReference type="SMART" id="SM01043">
    <property type="entry name" value="BTAD"/>
    <property type="match status" value="1"/>
</dbReference>
<dbReference type="Gene3D" id="1.25.40.10">
    <property type="entry name" value="Tetratricopeptide repeat domain"/>
    <property type="match status" value="1"/>
</dbReference>
<evidence type="ECO:0000313" key="3">
    <source>
        <dbReference type="Proteomes" id="UP000542742"/>
    </source>
</evidence>
<protein>
    <submittedName>
        <fullName evidence="2">DNA-binding SARP family transcriptional activator</fullName>
    </submittedName>
</protein>
<keyword evidence="3" id="KW-1185">Reference proteome</keyword>
<sequence length="159" mass="17863">MKVDVAALSSGETVQELCAAADLYRGDLLEGRYDDWVLQARDECRRRMVALLARLVPLLDGDAIRYAEQYRALDRLAEEPYRQLIRLHHATGDRARAVRTFHECASALRDEPGVGPRVNVHDDQARAALIDDGLPPVLAERDRGHLPLAARGQHGRHDR</sequence>
<dbReference type="SUPFAM" id="SSF48452">
    <property type="entry name" value="TPR-like"/>
    <property type="match status" value="1"/>
</dbReference>
<organism evidence="2 3">
    <name type="scientific">Paractinoplanes abujensis</name>
    <dbReference type="NCBI Taxonomy" id="882441"/>
    <lineage>
        <taxon>Bacteria</taxon>
        <taxon>Bacillati</taxon>
        <taxon>Actinomycetota</taxon>
        <taxon>Actinomycetes</taxon>
        <taxon>Micromonosporales</taxon>
        <taxon>Micromonosporaceae</taxon>
        <taxon>Paractinoplanes</taxon>
    </lineage>
</organism>
<dbReference type="Proteomes" id="UP000542742">
    <property type="component" value="Unassembled WGS sequence"/>
</dbReference>
<proteinExistence type="predicted"/>
<keyword evidence="2" id="KW-0238">DNA-binding</keyword>
<dbReference type="GO" id="GO:0003677">
    <property type="term" value="F:DNA binding"/>
    <property type="evidence" value="ECO:0007669"/>
    <property type="project" value="UniProtKB-KW"/>
</dbReference>
<dbReference type="AlphaFoldDB" id="A0A7W7CLX5"/>
<dbReference type="InterPro" id="IPR005158">
    <property type="entry name" value="BTAD"/>
</dbReference>
<accession>A0A7W7CLX5</accession>
<reference evidence="2 3" key="1">
    <citation type="submission" date="2020-08" db="EMBL/GenBank/DDBJ databases">
        <title>Sequencing the genomes of 1000 actinobacteria strains.</title>
        <authorList>
            <person name="Klenk H.-P."/>
        </authorList>
    </citation>
    <scope>NUCLEOTIDE SEQUENCE [LARGE SCALE GENOMIC DNA]</scope>
    <source>
        <strain evidence="2 3">DSM 45518</strain>
    </source>
</reference>
<dbReference type="Pfam" id="PF03704">
    <property type="entry name" value="BTAD"/>
    <property type="match status" value="1"/>
</dbReference>
<gene>
    <name evidence="2" type="ORF">BKA14_001135</name>
</gene>
<dbReference type="PANTHER" id="PTHR35807">
    <property type="entry name" value="TRANSCRIPTIONAL REGULATOR REDD-RELATED"/>
    <property type="match status" value="1"/>
</dbReference>
<evidence type="ECO:0000259" key="1">
    <source>
        <dbReference type="SMART" id="SM01043"/>
    </source>
</evidence>
<evidence type="ECO:0000313" key="2">
    <source>
        <dbReference type="EMBL" id="MBB4690987.1"/>
    </source>
</evidence>
<dbReference type="EMBL" id="JACHMF010000001">
    <property type="protein sequence ID" value="MBB4690987.1"/>
    <property type="molecule type" value="Genomic_DNA"/>
</dbReference>
<dbReference type="InterPro" id="IPR011990">
    <property type="entry name" value="TPR-like_helical_dom_sf"/>
</dbReference>
<dbReference type="InterPro" id="IPR051677">
    <property type="entry name" value="AfsR-DnrI-RedD_regulator"/>
</dbReference>
<dbReference type="RefSeq" id="WP_184949866.1">
    <property type="nucleotide sequence ID" value="NZ_BOMC01000009.1"/>
</dbReference>
<comment type="caution">
    <text evidence="2">The sequence shown here is derived from an EMBL/GenBank/DDBJ whole genome shotgun (WGS) entry which is preliminary data.</text>
</comment>
<name>A0A7W7CLX5_9ACTN</name>